<evidence type="ECO:0000313" key="2">
    <source>
        <dbReference type="Proteomes" id="UP000621455"/>
    </source>
</evidence>
<organism evidence="1 2">
    <name type="scientific">Massilia frigida</name>
    <dbReference type="NCBI Taxonomy" id="2609281"/>
    <lineage>
        <taxon>Bacteria</taxon>
        <taxon>Pseudomonadati</taxon>
        <taxon>Pseudomonadota</taxon>
        <taxon>Betaproteobacteria</taxon>
        <taxon>Burkholderiales</taxon>
        <taxon>Oxalobacteraceae</taxon>
        <taxon>Telluria group</taxon>
        <taxon>Massilia</taxon>
    </lineage>
</organism>
<dbReference type="SUPFAM" id="SSF52980">
    <property type="entry name" value="Restriction endonuclease-like"/>
    <property type="match status" value="1"/>
</dbReference>
<dbReference type="InterPro" id="IPR011335">
    <property type="entry name" value="Restrct_endonuc-II-like"/>
</dbReference>
<keyword evidence="2" id="KW-1185">Reference proteome</keyword>
<protein>
    <submittedName>
        <fullName evidence="1">Uncharacterized protein</fullName>
    </submittedName>
</protein>
<sequence length="326" mass="37341">MPKKRKLTITHLREILRRQAPPKWGAHYEAGIRANREEAPSLSRASQLWSESLGRYVHALSSIETKAAMLALWNPSLFELHEQRMLAMEPAPHPLSGHPRADGRTFPPLQGTIAVADRLDLLTCHPSLRYRHPELGEQIVATPIFGDLLLFLEDAYGPYCVNWSVKKADEDFSRSISLARRVRNPEKDLAKATSRHAIEALFHSDADIRTVRVVSKNIPDAFAHNLRTLFLHQRRPAVDEAIETEMVDRISVSLQTNTPPHSILLSMVRRRGCTYEVLRHLLFFCLWKRRVKADLFGQALLLDLPLRAEKVDPFKHYANFFSREEA</sequence>
<name>A0ABX0NE63_9BURK</name>
<dbReference type="InterPro" id="IPR011856">
    <property type="entry name" value="tRNA_endonuc-like_dom_sf"/>
</dbReference>
<proteinExistence type="predicted"/>
<gene>
    <name evidence="1" type="ORF">F2P44_30740</name>
</gene>
<dbReference type="Proteomes" id="UP000621455">
    <property type="component" value="Unassembled WGS sequence"/>
</dbReference>
<dbReference type="Gene3D" id="3.40.1350.10">
    <property type="match status" value="1"/>
</dbReference>
<evidence type="ECO:0000313" key="1">
    <source>
        <dbReference type="EMBL" id="NHZ83613.1"/>
    </source>
</evidence>
<comment type="caution">
    <text evidence="1">The sequence shown here is derived from an EMBL/GenBank/DDBJ whole genome shotgun (WGS) entry which is preliminary data.</text>
</comment>
<dbReference type="EMBL" id="WHJG01000057">
    <property type="protein sequence ID" value="NHZ83613.1"/>
    <property type="molecule type" value="Genomic_DNA"/>
</dbReference>
<reference evidence="1 2" key="1">
    <citation type="submission" date="2019-10" db="EMBL/GenBank/DDBJ databases">
        <title>Taxonomy of Antarctic Massilia spp.: description of Massilia rubra sp. nov., Massilia aquatica sp. nov., Massilia mucilaginosa sp. nov., Massilia frigida sp. nov. isolated from streams, lakes and regoliths.</title>
        <authorList>
            <person name="Holochova P."/>
            <person name="Sedlacek I."/>
            <person name="Kralova S."/>
            <person name="Maslanova I."/>
            <person name="Busse H.-J."/>
            <person name="Stankova E."/>
            <person name="Vrbovska V."/>
            <person name="Kovarovic V."/>
            <person name="Bartak M."/>
            <person name="Svec P."/>
            <person name="Pantucek R."/>
        </authorList>
    </citation>
    <scope>NUCLEOTIDE SEQUENCE [LARGE SCALE GENOMIC DNA]</scope>
    <source>
        <strain evidence="1 2">CCM 8695</strain>
    </source>
</reference>
<dbReference type="RefSeq" id="WP_167093466.1">
    <property type="nucleotide sequence ID" value="NZ_WHJG01000057.1"/>
</dbReference>
<accession>A0ABX0NE63</accession>